<proteinExistence type="predicted"/>
<dbReference type="InterPro" id="IPR003938">
    <property type="entry name" value="K_chnl_volt-dep_EAG/ELK/ERG"/>
</dbReference>
<dbReference type="Pfam" id="PF00520">
    <property type="entry name" value="Ion_trans"/>
    <property type="match status" value="1"/>
</dbReference>
<keyword evidence="3" id="KW-0633">Potassium transport</keyword>
<keyword evidence="8 12" id="KW-1133">Transmembrane helix</keyword>
<evidence type="ECO:0000313" key="14">
    <source>
        <dbReference type="EMBL" id="KRR08123.1"/>
    </source>
</evidence>
<evidence type="ECO:0000256" key="3">
    <source>
        <dbReference type="ARBA" id="ARBA00022538"/>
    </source>
</evidence>
<keyword evidence="2" id="KW-0813">Transport</keyword>
<comment type="caution">
    <text evidence="14">The sequence shown here is derived from an EMBL/GenBank/DDBJ whole genome shotgun (WGS) entry which is preliminary data.</text>
</comment>
<dbReference type="Gene3D" id="1.10.287.70">
    <property type="match status" value="1"/>
</dbReference>
<keyword evidence="4 12" id="KW-0812">Transmembrane</keyword>
<dbReference type="InterPro" id="IPR028325">
    <property type="entry name" value="VG_K_chnl"/>
</dbReference>
<feature type="transmembrane region" description="Helical" evidence="12">
    <location>
        <begin position="138"/>
        <end position="157"/>
    </location>
</feature>
<reference evidence="14 15" key="1">
    <citation type="submission" date="2014-03" db="EMBL/GenBank/DDBJ databases">
        <title>Bradyrhizobium valentinum sp. nov., isolated from effective nodules of Lupinus mariae-josephae, a lupine endemic of basic-lime soils in Eastern Spain.</title>
        <authorList>
            <person name="Duran D."/>
            <person name="Rey L."/>
            <person name="Navarro A."/>
            <person name="Busquets A."/>
            <person name="Imperial J."/>
            <person name="Ruiz-Argueso T."/>
        </authorList>
    </citation>
    <scope>NUCLEOTIDE SEQUENCE [LARGE SCALE GENOMIC DNA]</scope>
    <source>
        <strain evidence="14 15">PAC68</strain>
    </source>
</reference>
<keyword evidence="15" id="KW-1185">Reference proteome</keyword>
<dbReference type="RefSeq" id="WP_057836044.1">
    <property type="nucleotide sequence ID" value="NZ_LLXZ01000093.1"/>
</dbReference>
<evidence type="ECO:0000256" key="1">
    <source>
        <dbReference type="ARBA" id="ARBA00004141"/>
    </source>
</evidence>
<evidence type="ECO:0000256" key="12">
    <source>
        <dbReference type="SAM" id="Phobius"/>
    </source>
</evidence>
<evidence type="ECO:0000256" key="4">
    <source>
        <dbReference type="ARBA" id="ARBA00022692"/>
    </source>
</evidence>
<name>A0A0R3LKW2_9BRAD</name>
<dbReference type="Proteomes" id="UP000050863">
    <property type="component" value="Unassembled WGS sequence"/>
</dbReference>
<evidence type="ECO:0000256" key="9">
    <source>
        <dbReference type="ARBA" id="ARBA00023065"/>
    </source>
</evidence>
<feature type="transmembrane region" description="Helical" evidence="12">
    <location>
        <begin position="198"/>
        <end position="219"/>
    </location>
</feature>
<keyword evidence="9" id="KW-0406">Ion transport</keyword>
<evidence type="ECO:0000313" key="15">
    <source>
        <dbReference type="Proteomes" id="UP000050863"/>
    </source>
</evidence>
<feature type="transmembrane region" description="Helical" evidence="12">
    <location>
        <begin position="26"/>
        <end position="47"/>
    </location>
</feature>
<dbReference type="PANTHER" id="PTHR11537:SF254">
    <property type="entry name" value="POTASSIUM VOLTAGE-GATED CHANNEL PROTEIN SHAB"/>
    <property type="match status" value="1"/>
</dbReference>
<dbReference type="Gene3D" id="1.20.120.350">
    <property type="entry name" value="Voltage-gated potassium channels. Chain C"/>
    <property type="match status" value="1"/>
</dbReference>
<sequence>MSFASIRRSTRSLYEGATPEGVRFRYGLLAFDIVTVLFIIATSFLPSNEVTETLDVLFGAVILADFSARLLASRHRLLEFTRFSTWTDIVAIISFLAPLAGEAGGFLRVLRTLRLLRDYQMLARLREDSNFFRRNEEVIFAVTNLAVFIFVMTAIVYETQKFRNPQIANYADALYFTVTALTTTGFGDITLSGTTGRMITVVIMIFGVTLFFNLARALLTPHKVRFSCPTCGLQRHDSDAVHCKACGNVLNIPDEGLT</sequence>
<dbReference type="InterPro" id="IPR027359">
    <property type="entry name" value="Volt_channel_dom_sf"/>
</dbReference>
<evidence type="ECO:0000256" key="2">
    <source>
        <dbReference type="ARBA" id="ARBA00022448"/>
    </source>
</evidence>
<keyword evidence="5" id="KW-0631">Potassium channel</keyword>
<protein>
    <submittedName>
        <fullName evidence="14">Ion transporter</fullName>
    </submittedName>
</protein>
<dbReference type="GO" id="GO:0008076">
    <property type="term" value="C:voltage-gated potassium channel complex"/>
    <property type="evidence" value="ECO:0007669"/>
    <property type="project" value="InterPro"/>
</dbReference>
<organism evidence="14 15">
    <name type="scientific">Bradyrhizobium jicamae</name>
    <dbReference type="NCBI Taxonomy" id="280332"/>
    <lineage>
        <taxon>Bacteria</taxon>
        <taxon>Pseudomonadati</taxon>
        <taxon>Pseudomonadota</taxon>
        <taxon>Alphaproteobacteria</taxon>
        <taxon>Hyphomicrobiales</taxon>
        <taxon>Nitrobacteraceae</taxon>
        <taxon>Bradyrhizobium</taxon>
    </lineage>
</organism>
<keyword evidence="6" id="KW-0851">Voltage-gated channel</keyword>
<dbReference type="InterPro" id="IPR005821">
    <property type="entry name" value="Ion_trans_dom"/>
</dbReference>
<feature type="domain" description="Ion transport" evidence="13">
    <location>
        <begin position="35"/>
        <end position="218"/>
    </location>
</feature>
<dbReference type="GO" id="GO:0005249">
    <property type="term" value="F:voltage-gated potassium channel activity"/>
    <property type="evidence" value="ECO:0007669"/>
    <property type="project" value="InterPro"/>
</dbReference>
<accession>A0A0R3LKW2</accession>
<gene>
    <name evidence="14" type="ORF">CQ12_14340</name>
</gene>
<dbReference type="EMBL" id="LLXZ01000093">
    <property type="protein sequence ID" value="KRR08123.1"/>
    <property type="molecule type" value="Genomic_DNA"/>
</dbReference>
<evidence type="ECO:0000256" key="8">
    <source>
        <dbReference type="ARBA" id="ARBA00022989"/>
    </source>
</evidence>
<evidence type="ECO:0000256" key="5">
    <source>
        <dbReference type="ARBA" id="ARBA00022826"/>
    </source>
</evidence>
<dbReference type="STRING" id="280332.CQ12_14340"/>
<evidence type="ECO:0000256" key="6">
    <source>
        <dbReference type="ARBA" id="ARBA00022882"/>
    </source>
</evidence>
<comment type="subcellular location">
    <subcellularLocation>
        <location evidence="1">Membrane</location>
        <topology evidence="1">Multi-pass membrane protein</topology>
    </subcellularLocation>
</comment>
<evidence type="ECO:0000256" key="10">
    <source>
        <dbReference type="ARBA" id="ARBA00023136"/>
    </source>
</evidence>
<dbReference type="PANTHER" id="PTHR11537">
    <property type="entry name" value="VOLTAGE-GATED POTASSIUM CHANNEL"/>
    <property type="match status" value="1"/>
</dbReference>
<evidence type="ECO:0000256" key="11">
    <source>
        <dbReference type="ARBA" id="ARBA00023303"/>
    </source>
</evidence>
<keyword evidence="10 12" id="KW-0472">Membrane</keyword>
<keyword evidence="11" id="KW-0407">Ion channel</keyword>
<dbReference type="SUPFAM" id="SSF81324">
    <property type="entry name" value="Voltage-gated potassium channels"/>
    <property type="match status" value="1"/>
</dbReference>
<evidence type="ECO:0000259" key="13">
    <source>
        <dbReference type="Pfam" id="PF00520"/>
    </source>
</evidence>
<dbReference type="PRINTS" id="PR01463">
    <property type="entry name" value="EAGCHANLFMLY"/>
</dbReference>
<dbReference type="GO" id="GO:0001508">
    <property type="term" value="P:action potential"/>
    <property type="evidence" value="ECO:0007669"/>
    <property type="project" value="TreeGrafter"/>
</dbReference>
<dbReference type="OrthoDB" id="9799090at2"/>
<evidence type="ECO:0000256" key="7">
    <source>
        <dbReference type="ARBA" id="ARBA00022958"/>
    </source>
</evidence>
<feature type="transmembrane region" description="Helical" evidence="12">
    <location>
        <begin position="83"/>
        <end position="101"/>
    </location>
</feature>
<dbReference type="AlphaFoldDB" id="A0A0R3LKW2"/>
<keyword evidence="7" id="KW-0630">Potassium</keyword>